<evidence type="ECO:0000313" key="2">
    <source>
        <dbReference type="EMBL" id="MTS25795.1"/>
    </source>
</evidence>
<accession>A0A0D8J4V8</accession>
<dbReference type="Proteomes" id="UP000472755">
    <property type="component" value="Unassembled WGS sequence"/>
</dbReference>
<evidence type="ECO:0000313" key="3">
    <source>
        <dbReference type="EMBL" id="MTS52444.1"/>
    </source>
</evidence>
<dbReference type="Proteomes" id="UP000032483">
    <property type="component" value="Unassembled WGS sequence"/>
</dbReference>
<evidence type="ECO:0000313" key="4">
    <source>
        <dbReference type="Proteomes" id="UP000032483"/>
    </source>
</evidence>
<sequence>MFIYLGDNDSVFEAALREDSSVRAYYESLPGMLREKVRAAGLYSAQEIGAYIDMLIAGGN</sequence>
<dbReference type="Proteomes" id="UP000449193">
    <property type="component" value="Unassembled WGS sequence"/>
</dbReference>
<organism evidence="1 4">
    <name type="scientific">Ruthenibacterium lactatiformans</name>
    <dbReference type="NCBI Taxonomy" id="1550024"/>
    <lineage>
        <taxon>Bacteria</taxon>
        <taxon>Bacillati</taxon>
        <taxon>Bacillota</taxon>
        <taxon>Clostridia</taxon>
        <taxon>Eubacteriales</taxon>
        <taxon>Oscillospiraceae</taxon>
        <taxon>Ruthenibacterium</taxon>
    </lineage>
</organism>
<dbReference type="EMBL" id="WMZU01000001">
    <property type="protein sequence ID" value="MTS25795.1"/>
    <property type="molecule type" value="Genomic_DNA"/>
</dbReference>
<gene>
    <name evidence="3" type="ORF">GMD52_12970</name>
    <name evidence="2" type="ORF">GMD59_00640</name>
    <name evidence="1" type="ORF">TQ39_01915</name>
</gene>
<protein>
    <submittedName>
        <fullName evidence="1">Uncharacterized protein</fullName>
    </submittedName>
</protein>
<comment type="caution">
    <text evidence="1">The sequence shown here is derived from an EMBL/GenBank/DDBJ whole genome shotgun (WGS) entry which is preliminary data.</text>
</comment>
<reference evidence="5 6" key="2">
    <citation type="journal article" date="2019" name="Nat. Med.">
        <title>A library of human gut bacterial isolates paired with longitudinal multiomics data enables mechanistic microbiome research.</title>
        <authorList>
            <person name="Poyet M."/>
            <person name="Groussin M."/>
            <person name="Gibbons S.M."/>
            <person name="Avila-Pacheco J."/>
            <person name="Jiang X."/>
            <person name="Kearney S.M."/>
            <person name="Perrotta A.R."/>
            <person name="Berdy B."/>
            <person name="Zhao S."/>
            <person name="Lieberman T.D."/>
            <person name="Swanson P.K."/>
            <person name="Smith M."/>
            <person name="Roesemann S."/>
            <person name="Alexander J.E."/>
            <person name="Rich S.A."/>
            <person name="Livny J."/>
            <person name="Vlamakis H."/>
            <person name="Clish C."/>
            <person name="Bullock K."/>
            <person name="Deik A."/>
            <person name="Scott J."/>
            <person name="Pierce K.A."/>
            <person name="Xavier R.J."/>
            <person name="Alm E.J."/>
        </authorList>
    </citation>
    <scope>NUCLEOTIDE SEQUENCE [LARGE SCALE GENOMIC DNA]</scope>
    <source>
        <strain evidence="2 6">BIOML-A4</strain>
        <strain evidence="3 5">BIOML-A7</strain>
    </source>
</reference>
<dbReference type="EMBL" id="JXXK01000001">
    <property type="protein sequence ID" value="KJF41566.1"/>
    <property type="molecule type" value="Genomic_DNA"/>
</dbReference>
<keyword evidence="4" id="KW-1185">Reference proteome</keyword>
<dbReference type="AlphaFoldDB" id="A0A0D8J4V8"/>
<dbReference type="GeneID" id="42855392"/>
<dbReference type="EMBL" id="WMZR01000018">
    <property type="protein sequence ID" value="MTS52444.1"/>
    <property type="molecule type" value="Genomic_DNA"/>
</dbReference>
<dbReference type="RefSeq" id="WP_050004346.1">
    <property type="nucleotide sequence ID" value="NZ_CAOJUJ010000001.1"/>
</dbReference>
<proteinExistence type="predicted"/>
<evidence type="ECO:0000313" key="6">
    <source>
        <dbReference type="Proteomes" id="UP000472755"/>
    </source>
</evidence>
<evidence type="ECO:0000313" key="1">
    <source>
        <dbReference type="EMBL" id="KJF41566.1"/>
    </source>
</evidence>
<name>A0A0D8J4V8_9FIRM</name>
<reference evidence="1" key="1">
    <citation type="submission" date="2015-02" db="EMBL/GenBank/DDBJ databases">
        <title>A novel member of the family Ruminococcaceae isolated from human feces.</title>
        <authorList>
            <person name="Shkoporov A.N."/>
            <person name="Chaplin A.V."/>
            <person name="Motuzova O.V."/>
            <person name="Kafarskaia L.I."/>
            <person name="Khokhlova E.V."/>
            <person name="Efimov B.A."/>
        </authorList>
    </citation>
    <scope>NUCLEOTIDE SEQUENCE [LARGE SCALE GENOMIC DNA]</scope>
    <source>
        <strain evidence="1">585-1</strain>
    </source>
</reference>
<evidence type="ECO:0000313" key="5">
    <source>
        <dbReference type="Proteomes" id="UP000449193"/>
    </source>
</evidence>